<name>A0ABS6JMJ8_9BACI</name>
<evidence type="ECO:0000313" key="1">
    <source>
        <dbReference type="EMBL" id="MBU9714753.1"/>
    </source>
</evidence>
<dbReference type="Pfam" id="PF13072">
    <property type="entry name" value="MciZ"/>
    <property type="match status" value="1"/>
</dbReference>
<dbReference type="InterPro" id="IPR025177">
    <property type="entry name" value="MciZ"/>
</dbReference>
<evidence type="ECO:0000313" key="2">
    <source>
        <dbReference type="Proteomes" id="UP000784880"/>
    </source>
</evidence>
<reference evidence="1 2" key="1">
    <citation type="submission" date="2021-06" db="EMBL/GenBank/DDBJ databases">
        <title>Bacillus sp. RD4P76, an endophyte from a halophyte.</title>
        <authorList>
            <person name="Sun J.-Q."/>
        </authorList>
    </citation>
    <scope>NUCLEOTIDE SEQUENCE [LARGE SCALE GENOMIC DNA]</scope>
    <source>
        <strain evidence="1 2">CGMCC 1.15917</strain>
    </source>
</reference>
<organism evidence="1 2">
    <name type="scientific">Evansella tamaricis</name>
    <dbReference type="NCBI Taxonomy" id="2069301"/>
    <lineage>
        <taxon>Bacteria</taxon>
        <taxon>Bacillati</taxon>
        <taxon>Bacillota</taxon>
        <taxon>Bacilli</taxon>
        <taxon>Bacillales</taxon>
        <taxon>Bacillaceae</taxon>
        <taxon>Evansella</taxon>
    </lineage>
</organism>
<sequence length="73" mass="8479">MLIYHRKKGIILAGKAWEIREYLKQQRKNYDTVEEWSDTVFKKQHTAAAIPKKYKGSLSIVLPIVFNGNGDKD</sequence>
<gene>
    <name evidence="1" type="ORF">KS419_23700</name>
</gene>
<comment type="caution">
    <text evidence="1">The sequence shown here is derived from an EMBL/GenBank/DDBJ whole genome shotgun (WGS) entry which is preliminary data.</text>
</comment>
<protein>
    <submittedName>
        <fullName evidence="1">Z-ring formation inhibitor MciZ</fullName>
    </submittedName>
</protein>
<dbReference type="EMBL" id="JAHQCS010000184">
    <property type="protein sequence ID" value="MBU9714753.1"/>
    <property type="molecule type" value="Genomic_DNA"/>
</dbReference>
<keyword evidence="2" id="KW-1185">Reference proteome</keyword>
<proteinExistence type="predicted"/>
<dbReference type="Proteomes" id="UP000784880">
    <property type="component" value="Unassembled WGS sequence"/>
</dbReference>
<accession>A0ABS6JMJ8</accession>